<evidence type="ECO:0000256" key="1">
    <source>
        <dbReference type="SAM" id="MobiDB-lite"/>
    </source>
</evidence>
<proteinExistence type="predicted"/>
<evidence type="ECO:0000313" key="2">
    <source>
        <dbReference type="EMBL" id="GFR17170.1"/>
    </source>
</evidence>
<name>A0A8X6LPE0_TRICU</name>
<reference evidence="2" key="1">
    <citation type="submission" date="2020-07" db="EMBL/GenBank/DDBJ databases">
        <title>Multicomponent nature underlies the extraordinary mechanical properties of spider dragline silk.</title>
        <authorList>
            <person name="Kono N."/>
            <person name="Nakamura H."/>
            <person name="Mori M."/>
            <person name="Yoshida Y."/>
            <person name="Ohtoshi R."/>
            <person name="Malay A.D."/>
            <person name="Moran D.A.P."/>
            <person name="Tomita M."/>
            <person name="Numata K."/>
            <person name="Arakawa K."/>
        </authorList>
    </citation>
    <scope>NUCLEOTIDE SEQUENCE</scope>
</reference>
<dbReference type="EMBL" id="BMAO01007619">
    <property type="protein sequence ID" value="GFR17170.1"/>
    <property type="molecule type" value="Genomic_DNA"/>
</dbReference>
<comment type="caution">
    <text evidence="2">The sequence shown here is derived from an EMBL/GenBank/DDBJ whole genome shotgun (WGS) entry which is preliminary data.</text>
</comment>
<feature type="compositionally biased region" description="Basic and acidic residues" evidence="1">
    <location>
        <begin position="1"/>
        <end position="21"/>
    </location>
</feature>
<dbReference type="Proteomes" id="UP000887116">
    <property type="component" value="Unassembled WGS sequence"/>
</dbReference>
<organism evidence="2 3">
    <name type="scientific">Trichonephila clavata</name>
    <name type="common">Joro spider</name>
    <name type="synonym">Nephila clavata</name>
    <dbReference type="NCBI Taxonomy" id="2740835"/>
    <lineage>
        <taxon>Eukaryota</taxon>
        <taxon>Metazoa</taxon>
        <taxon>Ecdysozoa</taxon>
        <taxon>Arthropoda</taxon>
        <taxon>Chelicerata</taxon>
        <taxon>Arachnida</taxon>
        <taxon>Araneae</taxon>
        <taxon>Araneomorphae</taxon>
        <taxon>Entelegynae</taxon>
        <taxon>Araneoidea</taxon>
        <taxon>Nephilidae</taxon>
        <taxon>Trichonephila</taxon>
    </lineage>
</organism>
<feature type="region of interest" description="Disordered" evidence="1">
    <location>
        <begin position="1"/>
        <end position="66"/>
    </location>
</feature>
<evidence type="ECO:0000313" key="3">
    <source>
        <dbReference type="Proteomes" id="UP000887116"/>
    </source>
</evidence>
<protein>
    <submittedName>
        <fullName evidence="2">Uncharacterized protein</fullName>
    </submittedName>
</protein>
<sequence length="66" mass="7511">MPNDNGKESFKGEKEWDERNKGPGGGIVTHAKGARFDDHSDAARRVEERRRQSEQKKNEPGSSMKR</sequence>
<accession>A0A8X6LPE0</accession>
<dbReference type="AlphaFoldDB" id="A0A8X6LPE0"/>
<feature type="compositionally biased region" description="Basic and acidic residues" evidence="1">
    <location>
        <begin position="34"/>
        <end position="59"/>
    </location>
</feature>
<gene>
    <name evidence="2" type="ORF">TNCT_706191</name>
</gene>
<keyword evidence="3" id="KW-1185">Reference proteome</keyword>